<feature type="region of interest" description="Disordered" evidence="1">
    <location>
        <begin position="469"/>
        <end position="573"/>
    </location>
</feature>
<feature type="compositionally biased region" description="Polar residues" evidence="1">
    <location>
        <begin position="102"/>
        <end position="115"/>
    </location>
</feature>
<dbReference type="AlphaFoldDB" id="A0AA38NWG2"/>
<accession>A0AA38NWG2</accession>
<feature type="compositionally biased region" description="Gly residues" evidence="1">
    <location>
        <begin position="554"/>
        <end position="569"/>
    </location>
</feature>
<dbReference type="Proteomes" id="UP001163846">
    <property type="component" value="Unassembled WGS sequence"/>
</dbReference>
<feature type="region of interest" description="Disordered" evidence="1">
    <location>
        <begin position="1"/>
        <end position="148"/>
    </location>
</feature>
<feature type="compositionally biased region" description="Polar residues" evidence="1">
    <location>
        <begin position="61"/>
        <end position="76"/>
    </location>
</feature>
<feature type="region of interest" description="Disordered" evidence="1">
    <location>
        <begin position="793"/>
        <end position="824"/>
    </location>
</feature>
<protein>
    <recommendedName>
        <fullName evidence="4">Retrotransposon gag domain-containing protein</fullName>
    </recommendedName>
</protein>
<feature type="compositionally biased region" description="Basic and acidic residues" evidence="1">
    <location>
        <begin position="130"/>
        <end position="142"/>
    </location>
</feature>
<evidence type="ECO:0008006" key="4">
    <source>
        <dbReference type="Google" id="ProtNLM"/>
    </source>
</evidence>
<feature type="compositionally biased region" description="Low complexity" evidence="1">
    <location>
        <begin position="43"/>
        <end position="60"/>
    </location>
</feature>
<comment type="caution">
    <text evidence="2">The sequence shown here is derived from an EMBL/GenBank/DDBJ whole genome shotgun (WGS) entry which is preliminary data.</text>
</comment>
<dbReference type="EMBL" id="MU807168">
    <property type="protein sequence ID" value="KAJ3831903.1"/>
    <property type="molecule type" value="Genomic_DNA"/>
</dbReference>
<evidence type="ECO:0000313" key="3">
    <source>
        <dbReference type="Proteomes" id="UP001163846"/>
    </source>
</evidence>
<gene>
    <name evidence="2" type="ORF">F5878DRAFT_667065</name>
</gene>
<evidence type="ECO:0000256" key="1">
    <source>
        <dbReference type="SAM" id="MobiDB-lite"/>
    </source>
</evidence>
<name>A0AA38NWG2_9AGAR</name>
<feature type="compositionally biased region" description="Basic and acidic residues" evidence="1">
    <location>
        <begin position="803"/>
        <end position="819"/>
    </location>
</feature>
<evidence type="ECO:0000313" key="2">
    <source>
        <dbReference type="EMBL" id="KAJ3831903.1"/>
    </source>
</evidence>
<keyword evidence="3" id="KW-1185">Reference proteome</keyword>
<organism evidence="2 3">
    <name type="scientific">Lentinula raphanica</name>
    <dbReference type="NCBI Taxonomy" id="153919"/>
    <lineage>
        <taxon>Eukaryota</taxon>
        <taxon>Fungi</taxon>
        <taxon>Dikarya</taxon>
        <taxon>Basidiomycota</taxon>
        <taxon>Agaricomycotina</taxon>
        <taxon>Agaricomycetes</taxon>
        <taxon>Agaricomycetidae</taxon>
        <taxon>Agaricales</taxon>
        <taxon>Marasmiineae</taxon>
        <taxon>Omphalotaceae</taxon>
        <taxon>Lentinula</taxon>
    </lineage>
</organism>
<sequence>MKRGQKKRTTDNSKRASYTPREGDATSSSKPSLLRHPLRQSIPTTSPAPDLSLPLPTTPSRSNIGVTENPSLTPVNSPEPELDTYPIDTNPFELRAPPPSKTPSINFETDLSSIPGQYFENPMASTATETRGKDKGKRREVETESVEEYVESLLKPIDADPEPEGEELAKEEAELTPEEVLQQRYRMLKLRKVSDYYVGDYSDVPQRAIAANPEVEIVSFYEEDGSIPLSYASFTGQFDYRDIPESHCAHLRDRRKEAVRLGSQFLRRPGLVNFEANSLSRTERKRFSKELELLNKFLTYWRRVEVDKEEVAYAVVPENYIELLKALRQLLMDSRLDYQVRGLPLPEIPYWGKNALVAQWWDFNDLECIGACWRVQVERFLKDIAKNTDKPHKNIEVGKDTQKSRAPGRVVGTRDVRLATITDDPGSISQFKKVRSEQYDTLRGTLRAHNKPNIGNISTASKQFIEQFGTRDQRQRYPISDPGRAPSRASRHSNVSNRPIDSGKNNGGDGPPSDSSDGSSDEGDDGPGRNNGQGPPRRPGGDMNPPGGDPEGDPQGGGGGGSPGNGGNGDRQEGFEIGRARHFAMTDPPRFDNKLKADLIPTWNGDMDRIITWETQLNDLAKRSDIVHQQLGYLVPTRFRESAEEWYYSLSEKRRRELEHDWTTLRDGINRYYMNRKWMDDQKISANKATYRDKGHYQETPSEYFIRKKELLMRVYDYTDTQLIQEVMEGAPTSWINIVTPHLYQDIDEFQEVIKFHENALMSLTRPYRDYYRENDNGNKPGFTKARVNLVGSSKNLPPPQYPKDDSIVSKRQTPEEAGGRPCRHCGSHKHWDYECRYSRRGMRKARMNHIECEQEDIEAQQRYDDLYYGLASDDESEKEDF</sequence>
<feature type="compositionally biased region" description="Low complexity" evidence="1">
    <location>
        <begin position="528"/>
        <end position="546"/>
    </location>
</feature>
<reference evidence="2" key="1">
    <citation type="submission" date="2022-08" db="EMBL/GenBank/DDBJ databases">
        <authorList>
            <consortium name="DOE Joint Genome Institute"/>
            <person name="Min B."/>
            <person name="Riley R."/>
            <person name="Sierra-Patev S."/>
            <person name="Naranjo-Ortiz M."/>
            <person name="Looney B."/>
            <person name="Konkel Z."/>
            <person name="Slot J.C."/>
            <person name="Sakamoto Y."/>
            <person name="Steenwyk J.L."/>
            <person name="Rokas A."/>
            <person name="Carro J."/>
            <person name="Camarero S."/>
            <person name="Ferreira P."/>
            <person name="Molpeceres G."/>
            <person name="Ruiz-Duenas F.J."/>
            <person name="Serrano A."/>
            <person name="Henrissat B."/>
            <person name="Drula E."/>
            <person name="Hughes K.W."/>
            <person name="Mata J.L."/>
            <person name="Ishikawa N.K."/>
            <person name="Vargas-Isla R."/>
            <person name="Ushijima S."/>
            <person name="Smith C.A."/>
            <person name="Ahrendt S."/>
            <person name="Andreopoulos W."/>
            <person name="He G."/>
            <person name="Labutti K."/>
            <person name="Lipzen A."/>
            <person name="Ng V."/>
            <person name="Sandor L."/>
            <person name="Barry K."/>
            <person name="Martinez A.T."/>
            <person name="Xiao Y."/>
            <person name="Gibbons J.G."/>
            <person name="Terashima K."/>
            <person name="Hibbett D.S."/>
            <person name="Grigoriev I.V."/>
        </authorList>
    </citation>
    <scope>NUCLEOTIDE SEQUENCE</scope>
    <source>
        <strain evidence="2">TFB9207</strain>
    </source>
</reference>
<proteinExistence type="predicted"/>